<evidence type="ECO:0000313" key="1">
    <source>
        <dbReference type="EMBL" id="HDD44467.1"/>
    </source>
</evidence>
<protein>
    <submittedName>
        <fullName evidence="1">Uncharacterized protein</fullName>
    </submittedName>
</protein>
<gene>
    <name evidence="1" type="ORF">ENG63_06375</name>
</gene>
<comment type="caution">
    <text evidence="1">The sequence shown here is derived from an EMBL/GenBank/DDBJ whole genome shotgun (WGS) entry which is preliminary data.</text>
</comment>
<name>A0A7C0Y2U6_DESA2</name>
<dbReference type="Proteomes" id="UP000886289">
    <property type="component" value="Unassembled WGS sequence"/>
</dbReference>
<organism evidence="1">
    <name type="scientific">Desulfofervidus auxilii</name>
    <dbReference type="NCBI Taxonomy" id="1621989"/>
    <lineage>
        <taxon>Bacteria</taxon>
        <taxon>Pseudomonadati</taxon>
        <taxon>Thermodesulfobacteriota</taxon>
        <taxon>Candidatus Desulfofervidia</taxon>
        <taxon>Candidatus Desulfofervidales</taxon>
        <taxon>Candidatus Desulfofervidaceae</taxon>
        <taxon>Candidatus Desulfofervidus</taxon>
    </lineage>
</organism>
<dbReference type="AlphaFoldDB" id="A0A7C0Y2U6"/>
<sequence length="116" mass="13532">MREKAKIDEKELLDAVLEEIKKREAILYGKKQKAIAEIFDLAEKENWIKDISESKLGKRFLLELAVKSCEVALSRLLPEKFESSYDISVKPLLCEIRKALLGEEEEKEEKDYKDEN</sequence>
<accession>A0A7C0Y2U6</accession>
<dbReference type="EMBL" id="DRBS01000244">
    <property type="protein sequence ID" value="HDD44467.1"/>
    <property type="molecule type" value="Genomic_DNA"/>
</dbReference>
<reference evidence="1" key="1">
    <citation type="journal article" date="2020" name="mSystems">
        <title>Genome- and Community-Level Interaction Insights into Carbon Utilization and Element Cycling Functions of Hydrothermarchaeota in Hydrothermal Sediment.</title>
        <authorList>
            <person name="Zhou Z."/>
            <person name="Liu Y."/>
            <person name="Xu W."/>
            <person name="Pan J."/>
            <person name="Luo Z.H."/>
            <person name="Li M."/>
        </authorList>
    </citation>
    <scope>NUCLEOTIDE SEQUENCE [LARGE SCALE GENOMIC DNA]</scope>
    <source>
        <strain evidence="1">HyVt-233</strain>
    </source>
</reference>
<proteinExistence type="predicted"/>